<dbReference type="Proteomes" id="UP000604765">
    <property type="component" value="Unassembled WGS sequence"/>
</dbReference>
<sequence>MGPIKKQALMIFDLKIDAHERLRYIMDLSSRALNKRSQSKVADHHNTENNSVPTENLKVVVLNVV</sequence>
<gene>
    <name evidence="1" type="ORF">YK48G_09610</name>
</gene>
<dbReference type="EMBL" id="BNJR01000010">
    <property type="protein sequence ID" value="GHP13536.1"/>
    <property type="molecule type" value="Genomic_DNA"/>
</dbReference>
<comment type="caution">
    <text evidence="1">The sequence shown here is derived from an EMBL/GenBank/DDBJ whole genome shotgun (WGS) entry which is preliminary data.</text>
</comment>
<organism evidence="1 2">
    <name type="scientific">Lentilactobacillus fungorum</name>
    <dbReference type="NCBI Taxonomy" id="2201250"/>
    <lineage>
        <taxon>Bacteria</taxon>
        <taxon>Bacillati</taxon>
        <taxon>Bacillota</taxon>
        <taxon>Bacilli</taxon>
        <taxon>Lactobacillales</taxon>
        <taxon>Lactobacillaceae</taxon>
        <taxon>Lentilactobacillus</taxon>
    </lineage>
</organism>
<accession>A0ABQ3VYM8</accession>
<evidence type="ECO:0000313" key="2">
    <source>
        <dbReference type="Proteomes" id="UP000604765"/>
    </source>
</evidence>
<evidence type="ECO:0000313" key="1">
    <source>
        <dbReference type="EMBL" id="GHP13536.1"/>
    </source>
</evidence>
<keyword evidence="2" id="KW-1185">Reference proteome</keyword>
<name>A0ABQ3VYM8_9LACO</name>
<protein>
    <submittedName>
        <fullName evidence="1">Uncharacterized protein</fullName>
    </submittedName>
</protein>
<proteinExistence type="predicted"/>
<reference evidence="1 2" key="1">
    <citation type="journal article" date="2021" name="Int. J. Syst. Evol. Microbiol.">
        <title>Lentilactobacillus fungorum sp. nov., isolated from spent mushroom substrates.</title>
        <authorList>
            <person name="Tohno M."/>
            <person name="Tanizawa Y."/>
            <person name="Kojima Y."/>
            <person name="Sakamoto M."/>
            <person name="Ohkuma M."/>
            <person name="Kobayashi H."/>
        </authorList>
    </citation>
    <scope>NUCLEOTIDE SEQUENCE [LARGE SCALE GENOMIC DNA]</scope>
    <source>
        <strain evidence="1 2">YK48G</strain>
    </source>
</reference>